<evidence type="ECO:0000313" key="2">
    <source>
        <dbReference type="Proteomes" id="UP001152795"/>
    </source>
</evidence>
<dbReference type="Proteomes" id="UP001152795">
    <property type="component" value="Unassembled WGS sequence"/>
</dbReference>
<comment type="caution">
    <text evidence="1">The sequence shown here is derived from an EMBL/GenBank/DDBJ whole genome shotgun (WGS) entry which is preliminary data.</text>
</comment>
<keyword evidence="2" id="KW-1185">Reference proteome</keyword>
<gene>
    <name evidence="1" type="ORF">PACLA_8A002120</name>
</gene>
<protein>
    <submittedName>
        <fullName evidence="1">Uncharacterized protein</fullName>
    </submittedName>
</protein>
<accession>A0A7D9KZA4</accession>
<dbReference type="EMBL" id="CACRXK020012552">
    <property type="protein sequence ID" value="CAB4023545.1"/>
    <property type="molecule type" value="Genomic_DNA"/>
</dbReference>
<dbReference type="AlphaFoldDB" id="A0A7D9KZA4"/>
<dbReference type="OrthoDB" id="8046321at2759"/>
<reference evidence="1" key="1">
    <citation type="submission" date="2020-04" db="EMBL/GenBank/DDBJ databases">
        <authorList>
            <person name="Alioto T."/>
            <person name="Alioto T."/>
            <person name="Gomez Garrido J."/>
        </authorList>
    </citation>
    <scope>NUCLEOTIDE SEQUENCE</scope>
    <source>
        <strain evidence="1">A484AB</strain>
    </source>
</reference>
<proteinExistence type="predicted"/>
<sequence length="110" mass="12488">MYADDSIPHQAAETASLISRNLQDLLNVENWVDKSRLVLNEEKSKSILIGSRQKLKKEEPLILTIKDKSINQLSSVKLLGVHADETLRCKPHCESLLKNCSRSLGLLYRF</sequence>
<evidence type="ECO:0000313" key="1">
    <source>
        <dbReference type="EMBL" id="CAB4023545.1"/>
    </source>
</evidence>
<organism evidence="1 2">
    <name type="scientific">Paramuricea clavata</name>
    <name type="common">Red gorgonian</name>
    <name type="synonym">Violescent sea-whip</name>
    <dbReference type="NCBI Taxonomy" id="317549"/>
    <lineage>
        <taxon>Eukaryota</taxon>
        <taxon>Metazoa</taxon>
        <taxon>Cnidaria</taxon>
        <taxon>Anthozoa</taxon>
        <taxon>Octocorallia</taxon>
        <taxon>Malacalcyonacea</taxon>
        <taxon>Plexauridae</taxon>
        <taxon>Paramuricea</taxon>
    </lineage>
</organism>
<name>A0A7D9KZA4_PARCT</name>